<accession>A0ABR3YVX7</accession>
<protein>
    <submittedName>
        <fullName evidence="1">Uncharacterized protein</fullName>
    </submittedName>
</protein>
<name>A0ABR3YVX7_9PEZI</name>
<comment type="caution">
    <text evidence="1">The sequence shown here is derived from an EMBL/GenBank/DDBJ whole genome shotgun (WGS) entry which is preliminary data.</text>
</comment>
<dbReference type="EMBL" id="JAWDJO010000139">
    <property type="protein sequence ID" value="KAL1892046.1"/>
    <property type="molecule type" value="Genomic_DNA"/>
</dbReference>
<reference evidence="1 2" key="1">
    <citation type="journal article" date="2024" name="IMA Fungus">
        <title>IMA Genome - F19 : A genome assembly and annotation guide to empower mycologists, including annotated draft genome sequences of Ceratocystis pirilliformis, Diaporthe australafricana, Fusarium ophioides, Paecilomyces lecythidis, and Sporothrix stenoceras.</title>
        <authorList>
            <person name="Aylward J."/>
            <person name="Wilson A.M."/>
            <person name="Visagie C.M."/>
            <person name="Spraker J."/>
            <person name="Barnes I."/>
            <person name="Buitendag C."/>
            <person name="Ceriani C."/>
            <person name="Del Mar Angel L."/>
            <person name="du Plessis D."/>
            <person name="Fuchs T."/>
            <person name="Gasser K."/>
            <person name="Kramer D."/>
            <person name="Li W."/>
            <person name="Munsamy K."/>
            <person name="Piso A."/>
            <person name="Price J.L."/>
            <person name="Sonnekus B."/>
            <person name="Thomas C."/>
            <person name="van der Nest A."/>
            <person name="van Dijk A."/>
            <person name="van Heerden A."/>
            <person name="van Vuuren N."/>
            <person name="Yilmaz N."/>
            <person name="Duong T.A."/>
            <person name="van der Merwe N.A."/>
            <person name="Wingfield M.J."/>
            <person name="Wingfield B.D."/>
        </authorList>
    </citation>
    <scope>NUCLEOTIDE SEQUENCE [LARGE SCALE GENOMIC DNA]</scope>
    <source>
        <strain evidence="1 2">CMW 12675</strain>
    </source>
</reference>
<proteinExistence type="predicted"/>
<keyword evidence="2" id="KW-1185">Reference proteome</keyword>
<evidence type="ECO:0000313" key="2">
    <source>
        <dbReference type="Proteomes" id="UP001583280"/>
    </source>
</evidence>
<evidence type="ECO:0000313" key="1">
    <source>
        <dbReference type="EMBL" id="KAL1892046.1"/>
    </source>
</evidence>
<gene>
    <name evidence="1" type="ORF">Cpir12675_004697</name>
</gene>
<organism evidence="1 2">
    <name type="scientific">Ceratocystis pirilliformis</name>
    <dbReference type="NCBI Taxonomy" id="259994"/>
    <lineage>
        <taxon>Eukaryota</taxon>
        <taxon>Fungi</taxon>
        <taxon>Dikarya</taxon>
        <taxon>Ascomycota</taxon>
        <taxon>Pezizomycotina</taxon>
        <taxon>Sordariomycetes</taxon>
        <taxon>Hypocreomycetidae</taxon>
        <taxon>Microascales</taxon>
        <taxon>Ceratocystidaceae</taxon>
        <taxon>Ceratocystis</taxon>
    </lineage>
</organism>
<sequence length="121" mass="13513">MRLPHLASLCLPFSCFRNCKPSSTDATAQPTQVAVESFETPISTALDPTSIYYLEAHGYYVWDIDVSDVGFKLYSPLYGNGIQDPVLHIDLDIDHKVNTIFDNNLKHEKPGAGPDFSWPLL</sequence>
<dbReference type="Proteomes" id="UP001583280">
    <property type="component" value="Unassembled WGS sequence"/>
</dbReference>